<keyword evidence="3" id="KW-0255">Endonuclease</keyword>
<dbReference type="PANTHER" id="PTHR42648:SF11">
    <property type="entry name" value="TRANSPOSON TY4-P GAG-POL POLYPROTEIN"/>
    <property type="match status" value="1"/>
</dbReference>
<comment type="caution">
    <text evidence="12">The sequence shown here is derived from an EMBL/GenBank/DDBJ whole genome shotgun (WGS) entry which is preliminary data.</text>
</comment>
<evidence type="ECO:0000259" key="11">
    <source>
        <dbReference type="PROSITE" id="PS50994"/>
    </source>
</evidence>
<evidence type="ECO:0000256" key="8">
    <source>
        <dbReference type="ARBA" id="ARBA00022932"/>
    </source>
</evidence>
<feature type="region of interest" description="Disordered" evidence="10">
    <location>
        <begin position="73"/>
        <end position="97"/>
    </location>
</feature>
<keyword evidence="2" id="KW-0479">Metal-binding</keyword>
<dbReference type="Proteomes" id="UP001153555">
    <property type="component" value="Unassembled WGS sequence"/>
</dbReference>
<evidence type="ECO:0000256" key="6">
    <source>
        <dbReference type="ARBA" id="ARBA00022908"/>
    </source>
</evidence>
<keyword evidence="5" id="KW-0460">Magnesium</keyword>
<evidence type="ECO:0000256" key="7">
    <source>
        <dbReference type="ARBA" id="ARBA00022918"/>
    </source>
</evidence>
<name>A0A9N7MJC9_STRHE</name>
<evidence type="ECO:0000313" key="12">
    <source>
        <dbReference type="EMBL" id="CAA0808944.1"/>
    </source>
</evidence>
<dbReference type="GO" id="GO:0003676">
    <property type="term" value="F:nucleic acid binding"/>
    <property type="evidence" value="ECO:0007669"/>
    <property type="project" value="InterPro"/>
</dbReference>
<evidence type="ECO:0000313" key="13">
    <source>
        <dbReference type="Proteomes" id="UP001153555"/>
    </source>
</evidence>
<keyword evidence="8" id="KW-0548">Nucleotidyltransferase</keyword>
<proteinExistence type="predicted"/>
<feature type="domain" description="Integrase catalytic" evidence="11">
    <location>
        <begin position="76"/>
        <end position="171"/>
    </location>
</feature>
<accession>A0A9N7MJC9</accession>
<dbReference type="InterPro" id="IPR039537">
    <property type="entry name" value="Retrotran_Ty1/copia-like"/>
</dbReference>
<protein>
    <recommendedName>
        <fullName evidence="11">Integrase catalytic domain-containing protein</fullName>
    </recommendedName>
</protein>
<dbReference type="InterPro" id="IPR001584">
    <property type="entry name" value="Integrase_cat-core"/>
</dbReference>
<dbReference type="EMBL" id="CACSLK010003174">
    <property type="protein sequence ID" value="CAA0808944.1"/>
    <property type="molecule type" value="Genomic_DNA"/>
</dbReference>
<evidence type="ECO:0000256" key="10">
    <source>
        <dbReference type="SAM" id="MobiDB-lite"/>
    </source>
</evidence>
<dbReference type="GO" id="GO:0016787">
    <property type="term" value="F:hydrolase activity"/>
    <property type="evidence" value="ECO:0007669"/>
    <property type="project" value="UniProtKB-KW"/>
</dbReference>
<evidence type="ECO:0000256" key="9">
    <source>
        <dbReference type="ARBA" id="ARBA00023172"/>
    </source>
</evidence>
<evidence type="ECO:0000256" key="3">
    <source>
        <dbReference type="ARBA" id="ARBA00022759"/>
    </source>
</evidence>
<keyword evidence="8" id="KW-0808">Transferase</keyword>
<dbReference type="OrthoDB" id="413361at2759"/>
<dbReference type="GO" id="GO:0006310">
    <property type="term" value="P:DNA recombination"/>
    <property type="evidence" value="ECO:0007669"/>
    <property type="project" value="UniProtKB-KW"/>
</dbReference>
<gene>
    <name evidence="12" type="ORF">SHERM_11159</name>
</gene>
<dbReference type="AlphaFoldDB" id="A0A9N7MJC9"/>
<dbReference type="PROSITE" id="PS50994">
    <property type="entry name" value="INTEGRASE"/>
    <property type="match status" value="1"/>
</dbReference>
<evidence type="ECO:0000256" key="1">
    <source>
        <dbReference type="ARBA" id="ARBA00022722"/>
    </source>
</evidence>
<dbReference type="Pfam" id="PF00665">
    <property type="entry name" value="rve"/>
    <property type="match status" value="1"/>
</dbReference>
<keyword evidence="1" id="KW-0540">Nuclease</keyword>
<keyword evidence="8" id="KW-0239">DNA-directed DNA polymerase</keyword>
<organism evidence="12 13">
    <name type="scientific">Striga hermonthica</name>
    <name type="common">Purple witchweed</name>
    <name type="synonym">Buchnera hermonthica</name>
    <dbReference type="NCBI Taxonomy" id="68872"/>
    <lineage>
        <taxon>Eukaryota</taxon>
        <taxon>Viridiplantae</taxon>
        <taxon>Streptophyta</taxon>
        <taxon>Embryophyta</taxon>
        <taxon>Tracheophyta</taxon>
        <taxon>Spermatophyta</taxon>
        <taxon>Magnoliopsida</taxon>
        <taxon>eudicotyledons</taxon>
        <taxon>Gunneridae</taxon>
        <taxon>Pentapetalae</taxon>
        <taxon>asterids</taxon>
        <taxon>lamiids</taxon>
        <taxon>Lamiales</taxon>
        <taxon>Orobanchaceae</taxon>
        <taxon>Buchnereae</taxon>
        <taxon>Striga</taxon>
    </lineage>
</organism>
<dbReference type="GO" id="GO:0003964">
    <property type="term" value="F:RNA-directed DNA polymerase activity"/>
    <property type="evidence" value="ECO:0007669"/>
    <property type="project" value="UniProtKB-KW"/>
</dbReference>
<dbReference type="GO" id="GO:0004519">
    <property type="term" value="F:endonuclease activity"/>
    <property type="evidence" value="ECO:0007669"/>
    <property type="project" value="UniProtKB-KW"/>
</dbReference>
<keyword evidence="13" id="KW-1185">Reference proteome</keyword>
<feature type="compositionally biased region" description="Low complexity" evidence="10">
    <location>
        <begin position="75"/>
        <end position="87"/>
    </location>
</feature>
<evidence type="ECO:0000256" key="4">
    <source>
        <dbReference type="ARBA" id="ARBA00022801"/>
    </source>
</evidence>
<sequence>MWFALCGAQSGDVGMRALYARYLDRHLASQHFARGLPMSACRSGCRPPSCRPGSADRAQGHMKKNCYKWLEEQGKSNSQPKNSSQQKNKGKGGKLSSLSQVESLGGRRYFLTFIDDASRKVWVYFLNTKDQMFEYFKSFHVMVERETGKKLKYLPSDNGGEYTSKEFNAYI</sequence>
<evidence type="ECO:0000256" key="2">
    <source>
        <dbReference type="ARBA" id="ARBA00022723"/>
    </source>
</evidence>
<keyword evidence="6" id="KW-0229">DNA integration</keyword>
<evidence type="ECO:0000256" key="5">
    <source>
        <dbReference type="ARBA" id="ARBA00022842"/>
    </source>
</evidence>
<keyword evidence="4" id="KW-0378">Hydrolase</keyword>
<dbReference type="SUPFAM" id="SSF53098">
    <property type="entry name" value="Ribonuclease H-like"/>
    <property type="match status" value="1"/>
</dbReference>
<dbReference type="GO" id="GO:0003887">
    <property type="term" value="F:DNA-directed DNA polymerase activity"/>
    <property type="evidence" value="ECO:0007669"/>
    <property type="project" value="UniProtKB-KW"/>
</dbReference>
<keyword evidence="9" id="KW-0233">DNA recombination</keyword>
<dbReference type="GO" id="GO:0015074">
    <property type="term" value="P:DNA integration"/>
    <property type="evidence" value="ECO:0007669"/>
    <property type="project" value="UniProtKB-KW"/>
</dbReference>
<dbReference type="InterPro" id="IPR036397">
    <property type="entry name" value="RNaseH_sf"/>
</dbReference>
<dbReference type="GO" id="GO:0046872">
    <property type="term" value="F:metal ion binding"/>
    <property type="evidence" value="ECO:0007669"/>
    <property type="project" value="UniProtKB-KW"/>
</dbReference>
<reference evidence="12" key="1">
    <citation type="submission" date="2019-12" db="EMBL/GenBank/DDBJ databases">
        <authorList>
            <person name="Scholes J."/>
        </authorList>
    </citation>
    <scope>NUCLEOTIDE SEQUENCE</scope>
</reference>
<dbReference type="PANTHER" id="PTHR42648">
    <property type="entry name" value="TRANSPOSASE, PUTATIVE-RELATED"/>
    <property type="match status" value="1"/>
</dbReference>
<dbReference type="InterPro" id="IPR012337">
    <property type="entry name" value="RNaseH-like_sf"/>
</dbReference>
<keyword evidence="7" id="KW-0695">RNA-directed DNA polymerase</keyword>
<dbReference type="Gene3D" id="3.30.420.10">
    <property type="entry name" value="Ribonuclease H-like superfamily/Ribonuclease H"/>
    <property type="match status" value="1"/>
</dbReference>